<dbReference type="Pfam" id="PF20154">
    <property type="entry name" value="LNT_N"/>
    <property type="match status" value="1"/>
</dbReference>
<evidence type="ECO:0000313" key="12">
    <source>
        <dbReference type="Proteomes" id="UP000198324"/>
    </source>
</evidence>
<dbReference type="Pfam" id="PF00795">
    <property type="entry name" value="CN_hydrolase"/>
    <property type="match status" value="1"/>
</dbReference>
<comment type="subcellular location">
    <subcellularLocation>
        <location evidence="1 9">Cell membrane</location>
        <topology evidence="1 9">Multi-pass membrane protein</topology>
    </subcellularLocation>
</comment>
<dbReference type="GO" id="GO:0005886">
    <property type="term" value="C:plasma membrane"/>
    <property type="evidence" value="ECO:0007669"/>
    <property type="project" value="UniProtKB-SubCell"/>
</dbReference>
<feature type="transmembrane region" description="Helical" evidence="9">
    <location>
        <begin position="186"/>
        <end position="203"/>
    </location>
</feature>
<keyword evidence="11" id="KW-0449">Lipoprotein</keyword>
<keyword evidence="8 9" id="KW-0012">Acyltransferase</keyword>
<dbReference type="InterPro" id="IPR003010">
    <property type="entry name" value="C-N_Hydrolase"/>
</dbReference>
<dbReference type="PROSITE" id="PS50263">
    <property type="entry name" value="CN_HYDROLASE"/>
    <property type="match status" value="1"/>
</dbReference>
<evidence type="ECO:0000256" key="7">
    <source>
        <dbReference type="ARBA" id="ARBA00023136"/>
    </source>
</evidence>
<evidence type="ECO:0000256" key="2">
    <source>
        <dbReference type="ARBA" id="ARBA00010065"/>
    </source>
</evidence>
<proteinExistence type="inferred from homology"/>
<feature type="transmembrane region" description="Helical" evidence="9">
    <location>
        <begin position="476"/>
        <end position="499"/>
    </location>
</feature>
<evidence type="ECO:0000259" key="10">
    <source>
        <dbReference type="PROSITE" id="PS50263"/>
    </source>
</evidence>
<dbReference type="GO" id="GO:0016410">
    <property type="term" value="F:N-acyltransferase activity"/>
    <property type="evidence" value="ECO:0007669"/>
    <property type="project" value="UniProtKB-UniRule"/>
</dbReference>
<organism evidence="11 12">
    <name type="scientific">Humidesulfovibrio mexicanus</name>
    <dbReference type="NCBI Taxonomy" id="147047"/>
    <lineage>
        <taxon>Bacteria</taxon>
        <taxon>Pseudomonadati</taxon>
        <taxon>Thermodesulfobacteriota</taxon>
        <taxon>Desulfovibrionia</taxon>
        <taxon>Desulfovibrionales</taxon>
        <taxon>Desulfovibrionaceae</taxon>
        <taxon>Humidesulfovibrio</taxon>
    </lineage>
</organism>
<keyword evidence="7 9" id="KW-0472">Membrane</keyword>
<comment type="pathway">
    <text evidence="9">Protein modification; lipoprotein biosynthesis (N-acyl transfer).</text>
</comment>
<evidence type="ECO:0000256" key="3">
    <source>
        <dbReference type="ARBA" id="ARBA00022475"/>
    </source>
</evidence>
<feature type="transmembrane region" description="Helical" evidence="9">
    <location>
        <begin position="116"/>
        <end position="143"/>
    </location>
</feature>
<dbReference type="InterPro" id="IPR036526">
    <property type="entry name" value="C-N_Hydrolase_sf"/>
</dbReference>
<dbReference type="InterPro" id="IPR004563">
    <property type="entry name" value="Apolipo_AcylTrfase"/>
</dbReference>
<feature type="transmembrane region" description="Helical" evidence="9">
    <location>
        <begin position="54"/>
        <end position="72"/>
    </location>
</feature>
<name>A0A239CXZ8_9BACT</name>
<keyword evidence="6 9" id="KW-1133">Transmembrane helix</keyword>
<comment type="catalytic activity">
    <reaction evidence="9">
        <text>N-terminal S-1,2-diacyl-sn-glyceryl-L-cysteinyl-[lipoprotein] + a glycerophospholipid = N-acyl-S-1,2-diacyl-sn-glyceryl-L-cysteinyl-[lipoprotein] + a 2-acyl-sn-glycero-3-phospholipid + H(+)</text>
        <dbReference type="Rhea" id="RHEA:48228"/>
        <dbReference type="Rhea" id="RHEA-COMP:14681"/>
        <dbReference type="Rhea" id="RHEA-COMP:14684"/>
        <dbReference type="ChEBI" id="CHEBI:15378"/>
        <dbReference type="ChEBI" id="CHEBI:136912"/>
        <dbReference type="ChEBI" id="CHEBI:140656"/>
        <dbReference type="ChEBI" id="CHEBI:140657"/>
        <dbReference type="ChEBI" id="CHEBI:140660"/>
        <dbReference type="EC" id="2.3.1.269"/>
    </reaction>
</comment>
<comment type="function">
    <text evidence="9">Catalyzes the phospholipid dependent N-acylation of the N-terminal cysteine of apolipoprotein, the last step in lipoprotein maturation.</text>
</comment>
<dbReference type="GO" id="GO:0042158">
    <property type="term" value="P:lipoprotein biosynthetic process"/>
    <property type="evidence" value="ECO:0007669"/>
    <property type="project" value="UniProtKB-UniRule"/>
</dbReference>
<feature type="transmembrane region" description="Helical" evidence="9">
    <location>
        <begin position="84"/>
        <end position="109"/>
    </location>
</feature>
<dbReference type="Gene3D" id="3.60.110.10">
    <property type="entry name" value="Carbon-nitrogen hydrolase"/>
    <property type="match status" value="1"/>
</dbReference>
<dbReference type="NCBIfam" id="TIGR00546">
    <property type="entry name" value="lnt"/>
    <property type="match status" value="1"/>
</dbReference>
<keyword evidence="12" id="KW-1185">Reference proteome</keyword>
<dbReference type="EMBL" id="FZOC01000010">
    <property type="protein sequence ID" value="SNS24819.1"/>
    <property type="molecule type" value="Genomic_DNA"/>
</dbReference>
<evidence type="ECO:0000256" key="1">
    <source>
        <dbReference type="ARBA" id="ARBA00004651"/>
    </source>
</evidence>
<feature type="domain" description="CN hydrolase" evidence="10">
    <location>
        <begin position="221"/>
        <end position="472"/>
    </location>
</feature>
<protein>
    <recommendedName>
        <fullName evidence="9">Apolipoprotein N-acyltransferase</fullName>
        <shortName evidence="9">ALP N-acyltransferase</shortName>
        <ecNumber evidence="9">2.3.1.269</ecNumber>
    </recommendedName>
</protein>
<evidence type="ECO:0000313" key="11">
    <source>
        <dbReference type="EMBL" id="SNS24819.1"/>
    </source>
</evidence>
<evidence type="ECO:0000256" key="4">
    <source>
        <dbReference type="ARBA" id="ARBA00022679"/>
    </source>
</evidence>
<dbReference type="EC" id="2.3.1.269" evidence="9"/>
<gene>
    <name evidence="9" type="primary">lnt</name>
    <name evidence="11" type="ORF">SAMN04488503_0008</name>
</gene>
<evidence type="ECO:0000256" key="9">
    <source>
        <dbReference type="HAMAP-Rule" id="MF_01148"/>
    </source>
</evidence>
<sequence length="509" mass="54671">MIASPVLWPLAAGLGAFFGYANPAWHFPLLALVLPAALSTFGRAAQTSRQAFALCWRIGSVASIACLYWVYWPVMHYGEVNWILALPVPVLLAMAMGCYHGLFGVAACLSNRLSPLLAMVFLGLAWTSMELAQATLLSGFSWLTLASAFAPWTIVVQAASVMGAYGVSGVLAAIAAGAVLGVRAKACLALSTALTIALLAFGWQRMDNDAETTPAHTVAVVQGNIDQSIKWDPAYQMDTVRKYVRLSRDIAASASPELIVWPETSMPFYFQDDTPMREPAAAFARTGKAALLIGAPAYERTSGPQSFVLYNRAFLLTSGEASQTWYDKEHLVPFGEYMPLAGLLPLQKLVSGVGDFVPGRNEHPLKVNGLALGVLICYEAIFADLAQERVAQGANVLVNISNDAWFGDTSAPHQHLRLASLRAIEQGRHMVRSTNTGISAFIDPLGRVRQVGPQFAELAAAGVVHPRNDNTLFHNVYGWLLAGLGAAMAVFAVLIFRGVPRPGQTSGLR</sequence>
<keyword evidence="4 9" id="KW-0808">Transferase</keyword>
<dbReference type="InterPro" id="IPR045378">
    <property type="entry name" value="LNT_N"/>
</dbReference>
<evidence type="ECO:0000256" key="8">
    <source>
        <dbReference type="ARBA" id="ARBA00023315"/>
    </source>
</evidence>
<dbReference type="SUPFAM" id="SSF56317">
    <property type="entry name" value="Carbon-nitrogen hydrolase"/>
    <property type="match status" value="1"/>
</dbReference>
<dbReference type="Proteomes" id="UP000198324">
    <property type="component" value="Unassembled WGS sequence"/>
</dbReference>
<reference evidence="11" key="1">
    <citation type="submission" date="2017-06" db="EMBL/GenBank/DDBJ databases">
        <authorList>
            <person name="Kim H.J."/>
            <person name="Triplett B.A."/>
        </authorList>
    </citation>
    <scope>NUCLEOTIDE SEQUENCE [LARGE SCALE GENOMIC DNA]</scope>
    <source>
        <strain evidence="11">DSM 13116</strain>
    </source>
</reference>
<dbReference type="UniPathway" id="UPA00666"/>
<dbReference type="PANTHER" id="PTHR38686:SF1">
    <property type="entry name" value="APOLIPOPROTEIN N-ACYLTRANSFERASE"/>
    <property type="match status" value="1"/>
</dbReference>
<dbReference type="CDD" id="cd07571">
    <property type="entry name" value="ALP_N-acyl_transferase"/>
    <property type="match status" value="1"/>
</dbReference>
<evidence type="ECO:0000256" key="5">
    <source>
        <dbReference type="ARBA" id="ARBA00022692"/>
    </source>
</evidence>
<keyword evidence="3 9" id="KW-1003">Cell membrane</keyword>
<dbReference type="AlphaFoldDB" id="A0A239CXZ8"/>
<dbReference type="HAMAP" id="MF_01148">
    <property type="entry name" value="Lnt"/>
    <property type="match status" value="1"/>
</dbReference>
<keyword evidence="5 9" id="KW-0812">Transmembrane</keyword>
<dbReference type="PANTHER" id="PTHR38686">
    <property type="entry name" value="APOLIPOPROTEIN N-ACYLTRANSFERASE"/>
    <property type="match status" value="1"/>
</dbReference>
<evidence type="ECO:0000256" key="6">
    <source>
        <dbReference type="ARBA" id="ARBA00022989"/>
    </source>
</evidence>
<feature type="transmembrane region" description="Helical" evidence="9">
    <location>
        <begin position="149"/>
        <end position="174"/>
    </location>
</feature>
<comment type="similarity">
    <text evidence="2 9">Belongs to the CN hydrolase family. Apolipoprotein N-acyltransferase subfamily.</text>
</comment>
<accession>A0A239CXZ8</accession>